<protein>
    <recommendedName>
        <fullName evidence="6">IBR domain-containing protein</fullName>
    </recommendedName>
</protein>
<dbReference type="PROSITE" id="PS00518">
    <property type="entry name" value="ZF_RING_1"/>
    <property type="match status" value="1"/>
</dbReference>
<sequence>MNEVRGVFVDRTVIRMARHARGENLFQFCPRCHKLVMRAGGCNHMECPCGHDFCIICAGDWPVGGAEATQPLCHPFFGGEEEHTLRIPPEVQARLDEEESQPPAAYVDETAEGVLCRHQSDLLYTLRLRRELSKEERSHARALFCLHCRDAVWSERPPGGADSPRELDTSEEE</sequence>
<dbReference type="InterPro" id="IPR017907">
    <property type="entry name" value="Znf_RING_CS"/>
</dbReference>
<dbReference type="Proteomes" id="UP001278766">
    <property type="component" value="Unassembled WGS sequence"/>
</dbReference>
<comment type="caution">
    <text evidence="4">The sequence shown here is derived from an EMBL/GenBank/DDBJ whole genome shotgun (WGS) entry which is preliminary data.</text>
</comment>
<keyword evidence="2" id="KW-0863">Zinc-finger</keyword>
<reference evidence="4" key="2">
    <citation type="submission" date="2023-06" db="EMBL/GenBank/DDBJ databases">
        <authorList>
            <consortium name="Lawrence Berkeley National Laboratory"/>
            <person name="Haridas S."/>
            <person name="Hensen N."/>
            <person name="Bonometti L."/>
            <person name="Westerberg I."/>
            <person name="Brannstrom I.O."/>
            <person name="Guillou S."/>
            <person name="Cros-Aarteil S."/>
            <person name="Calhoun S."/>
            <person name="Kuo A."/>
            <person name="Mondo S."/>
            <person name="Pangilinan J."/>
            <person name="Riley R."/>
            <person name="Labutti K."/>
            <person name="Andreopoulos B."/>
            <person name="Lipzen A."/>
            <person name="Chen C."/>
            <person name="Yanf M."/>
            <person name="Daum C."/>
            <person name="Ng V."/>
            <person name="Clum A."/>
            <person name="Steindorff A."/>
            <person name="Ohm R."/>
            <person name="Martin F."/>
            <person name="Silar P."/>
            <person name="Natvig D."/>
            <person name="Lalanne C."/>
            <person name="Gautier V."/>
            <person name="Ament-Velasquez S.L."/>
            <person name="Kruys A."/>
            <person name="Hutchinson M.I."/>
            <person name="Powell A.J."/>
            <person name="Barry K."/>
            <person name="Miller A.N."/>
            <person name="Grigoriev I.V."/>
            <person name="Debuchy R."/>
            <person name="Gladieux P."/>
            <person name="Thoren M.H."/>
            <person name="Johannesson H."/>
        </authorList>
    </citation>
    <scope>NUCLEOTIDE SEQUENCE</scope>
    <source>
        <strain evidence="4">CBS 168.71</strain>
    </source>
</reference>
<name>A0AAE0HQL0_9PEZI</name>
<keyword evidence="5" id="KW-1185">Reference proteome</keyword>
<dbReference type="AlphaFoldDB" id="A0AAE0HQL0"/>
<proteinExistence type="predicted"/>
<dbReference type="GeneID" id="87843256"/>
<accession>A0AAE0HQL0</accession>
<dbReference type="SUPFAM" id="SSF57850">
    <property type="entry name" value="RING/U-box"/>
    <property type="match status" value="1"/>
</dbReference>
<dbReference type="GO" id="GO:0008270">
    <property type="term" value="F:zinc ion binding"/>
    <property type="evidence" value="ECO:0007669"/>
    <property type="project" value="UniProtKB-KW"/>
</dbReference>
<evidence type="ECO:0000313" key="4">
    <source>
        <dbReference type="EMBL" id="KAK3300898.1"/>
    </source>
</evidence>
<reference evidence="4" key="1">
    <citation type="journal article" date="2023" name="Mol. Phylogenet. Evol.">
        <title>Genome-scale phylogeny and comparative genomics of the fungal order Sordariales.</title>
        <authorList>
            <person name="Hensen N."/>
            <person name="Bonometti L."/>
            <person name="Westerberg I."/>
            <person name="Brannstrom I.O."/>
            <person name="Guillou S."/>
            <person name="Cros-Aarteil S."/>
            <person name="Calhoun S."/>
            <person name="Haridas S."/>
            <person name="Kuo A."/>
            <person name="Mondo S."/>
            <person name="Pangilinan J."/>
            <person name="Riley R."/>
            <person name="LaButti K."/>
            <person name="Andreopoulos B."/>
            <person name="Lipzen A."/>
            <person name="Chen C."/>
            <person name="Yan M."/>
            <person name="Daum C."/>
            <person name="Ng V."/>
            <person name="Clum A."/>
            <person name="Steindorff A."/>
            <person name="Ohm R.A."/>
            <person name="Martin F."/>
            <person name="Silar P."/>
            <person name="Natvig D.O."/>
            <person name="Lalanne C."/>
            <person name="Gautier V."/>
            <person name="Ament-Velasquez S.L."/>
            <person name="Kruys A."/>
            <person name="Hutchinson M.I."/>
            <person name="Powell A.J."/>
            <person name="Barry K."/>
            <person name="Miller A.N."/>
            <person name="Grigoriev I.V."/>
            <person name="Debuchy R."/>
            <person name="Gladieux P."/>
            <person name="Hiltunen Thoren M."/>
            <person name="Johannesson H."/>
        </authorList>
    </citation>
    <scope>NUCLEOTIDE SEQUENCE</scope>
    <source>
        <strain evidence="4">CBS 168.71</strain>
    </source>
</reference>
<organism evidence="4 5">
    <name type="scientific">Chaetomium fimeti</name>
    <dbReference type="NCBI Taxonomy" id="1854472"/>
    <lineage>
        <taxon>Eukaryota</taxon>
        <taxon>Fungi</taxon>
        <taxon>Dikarya</taxon>
        <taxon>Ascomycota</taxon>
        <taxon>Pezizomycotina</taxon>
        <taxon>Sordariomycetes</taxon>
        <taxon>Sordariomycetidae</taxon>
        <taxon>Sordariales</taxon>
        <taxon>Chaetomiaceae</taxon>
        <taxon>Chaetomium</taxon>
    </lineage>
</organism>
<evidence type="ECO:0008006" key="6">
    <source>
        <dbReference type="Google" id="ProtNLM"/>
    </source>
</evidence>
<evidence type="ECO:0000256" key="3">
    <source>
        <dbReference type="ARBA" id="ARBA00022833"/>
    </source>
</evidence>
<evidence type="ECO:0000256" key="2">
    <source>
        <dbReference type="ARBA" id="ARBA00022771"/>
    </source>
</evidence>
<keyword evidence="3" id="KW-0862">Zinc</keyword>
<dbReference type="Gene3D" id="1.20.120.1750">
    <property type="match status" value="1"/>
</dbReference>
<dbReference type="Pfam" id="PF22191">
    <property type="entry name" value="IBR_1"/>
    <property type="match status" value="1"/>
</dbReference>
<keyword evidence="1" id="KW-0479">Metal-binding</keyword>
<evidence type="ECO:0000313" key="5">
    <source>
        <dbReference type="Proteomes" id="UP001278766"/>
    </source>
</evidence>
<evidence type="ECO:0000256" key="1">
    <source>
        <dbReference type="ARBA" id="ARBA00022723"/>
    </source>
</evidence>
<dbReference type="EMBL" id="JAUEPN010000001">
    <property type="protein sequence ID" value="KAK3300898.1"/>
    <property type="molecule type" value="Genomic_DNA"/>
</dbReference>
<dbReference type="RefSeq" id="XP_062664412.1">
    <property type="nucleotide sequence ID" value="XM_062806308.1"/>
</dbReference>
<gene>
    <name evidence="4" type="ORF">B0H64DRAFT_438025</name>
</gene>